<dbReference type="InterPro" id="IPR001789">
    <property type="entry name" value="Sig_transdc_resp-reg_receiver"/>
</dbReference>
<feature type="domain" description="HTH luxR-type" evidence="4">
    <location>
        <begin position="142"/>
        <end position="207"/>
    </location>
</feature>
<dbReference type="RefSeq" id="WP_089391737.1">
    <property type="nucleotide sequence ID" value="NZ_FNEC01000022.1"/>
</dbReference>
<evidence type="ECO:0000256" key="1">
    <source>
        <dbReference type="ARBA" id="ARBA00022553"/>
    </source>
</evidence>
<reference evidence="7 8" key="2">
    <citation type="submission" date="2017-06" db="EMBL/GenBank/DDBJ databases">
        <authorList>
            <person name="Varghese N."/>
            <person name="Submissions S."/>
        </authorList>
    </citation>
    <scope>NUCLEOTIDE SEQUENCE [LARGE SCALE GENOMIC DNA]</scope>
    <source>
        <strain evidence="7 8">RLD-1</strain>
    </source>
</reference>
<proteinExistence type="predicted"/>
<dbReference type="InterPro" id="IPR058245">
    <property type="entry name" value="NreC/VraR/RcsB-like_REC"/>
</dbReference>
<accession>A0A239J5Q5</accession>
<keyword evidence="8" id="KW-1185">Reference proteome</keyword>
<dbReference type="PROSITE" id="PS50110">
    <property type="entry name" value="RESPONSE_REGULATORY"/>
    <property type="match status" value="1"/>
</dbReference>
<evidence type="ECO:0000259" key="5">
    <source>
        <dbReference type="PROSITE" id="PS50110"/>
    </source>
</evidence>
<dbReference type="GO" id="GO:0003677">
    <property type="term" value="F:DNA binding"/>
    <property type="evidence" value="ECO:0007669"/>
    <property type="project" value="UniProtKB-KW"/>
</dbReference>
<dbReference type="InterPro" id="IPR051015">
    <property type="entry name" value="EvgA-like"/>
</dbReference>
<keyword evidence="2" id="KW-0238">DNA-binding</keyword>
<organism evidence="6 9">
    <name type="scientific">Pseudomonas delhiensis</name>
    <dbReference type="NCBI Taxonomy" id="366289"/>
    <lineage>
        <taxon>Bacteria</taxon>
        <taxon>Pseudomonadati</taxon>
        <taxon>Pseudomonadota</taxon>
        <taxon>Gammaproteobacteria</taxon>
        <taxon>Pseudomonadales</taxon>
        <taxon>Pseudomonadaceae</taxon>
        <taxon>Pseudomonas</taxon>
    </lineage>
</organism>
<sequence>MPLKQETLKVLVADAQPLTGWGLQHYLAEHCRAEVLDWVNDTDSLLQRLERHPETDLLILEMALPGSRGRDGVHMIEWLQRNYPRLKVLVYSVMGAPLMARATIKCGASAYICKRSPLGALDEALERIRRGLTYIDPNLRPQRHTGRPLSPTEIDILRRLSHGATVGEIAERTNRSVSTISTHKRNAMQKLGVTNDAQLVIAGMLDWLGEL</sequence>
<dbReference type="Pfam" id="PF00072">
    <property type="entry name" value="Response_reg"/>
    <property type="match status" value="1"/>
</dbReference>
<protein>
    <submittedName>
        <fullName evidence="6">Two component transcriptional regulator, LuxR family</fullName>
    </submittedName>
</protein>
<dbReference type="GO" id="GO:0000160">
    <property type="term" value="P:phosphorelay signal transduction system"/>
    <property type="evidence" value="ECO:0007669"/>
    <property type="project" value="InterPro"/>
</dbReference>
<dbReference type="SMART" id="SM00448">
    <property type="entry name" value="REC"/>
    <property type="match status" value="1"/>
</dbReference>
<dbReference type="PROSITE" id="PS00622">
    <property type="entry name" value="HTH_LUXR_1"/>
    <property type="match status" value="1"/>
</dbReference>
<evidence type="ECO:0000256" key="2">
    <source>
        <dbReference type="ARBA" id="ARBA00023125"/>
    </source>
</evidence>
<dbReference type="GO" id="GO:0006355">
    <property type="term" value="P:regulation of DNA-templated transcription"/>
    <property type="evidence" value="ECO:0007669"/>
    <property type="project" value="InterPro"/>
</dbReference>
<dbReference type="InterPro" id="IPR016032">
    <property type="entry name" value="Sig_transdc_resp-reg_C-effctor"/>
</dbReference>
<dbReference type="PANTHER" id="PTHR45566">
    <property type="entry name" value="HTH-TYPE TRANSCRIPTIONAL REGULATOR YHJB-RELATED"/>
    <property type="match status" value="1"/>
</dbReference>
<keyword evidence="1" id="KW-0597">Phosphoprotein</keyword>
<dbReference type="CDD" id="cd17535">
    <property type="entry name" value="REC_NarL-like"/>
    <property type="match status" value="1"/>
</dbReference>
<dbReference type="EMBL" id="FZPC01000011">
    <property type="protein sequence ID" value="SNT01187.1"/>
    <property type="molecule type" value="Genomic_DNA"/>
</dbReference>
<evidence type="ECO:0000313" key="9">
    <source>
        <dbReference type="Proteomes" id="UP000199693"/>
    </source>
</evidence>
<reference evidence="6 9" key="1">
    <citation type="submission" date="2016-10" db="EMBL/GenBank/DDBJ databases">
        <authorList>
            <person name="de Groot N.N."/>
        </authorList>
    </citation>
    <scope>NUCLEOTIDE SEQUENCE [LARGE SCALE GENOMIC DNA]</scope>
    <source>
        <strain evidence="6 9">CCM 7361</strain>
    </source>
</reference>
<dbReference type="SUPFAM" id="SSF46894">
    <property type="entry name" value="C-terminal effector domain of the bipartite response regulators"/>
    <property type="match status" value="1"/>
</dbReference>
<dbReference type="AlphaFoldDB" id="A0A239J5Q5"/>
<gene>
    <name evidence="6" type="ORF">SAMN05216189_1022106</name>
    <name evidence="7" type="ORF">SAMN06295949_111175</name>
</gene>
<dbReference type="Proteomes" id="UP000198309">
    <property type="component" value="Unassembled WGS sequence"/>
</dbReference>
<dbReference type="InterPro" id="IPR000792">
    <property type="entry name" value="Tscrpt_reg_LuxR_C"/>
</dbReference>
<dbReference type="InterPro" id="IPR011006">
    <property type="entry name" value="CheY-like_superfamily"/>
</dbReference>
<evidence type="ECO:0000313" key="6">
    <source>
        <dbReference type="EMBL" id="SDJ76395.1"/>
    </source>
</evidence>
<dbReference type="PANTHER" id="PTHR45566:SF2">
    <property type="entry name" value="NARL SUBFAMILY"/>
    <property type="match status" value="1"/>
</dbReference>
<evidence type="ECO:0000256" key="3">
    <source>
        <dbReference type="PROSITE-ProRule" id="PRU00169"/>
    </source>
</evidence>
<dbReference type="SMART" id="SM00421">
    <property type="entry name" value="HTH_LUXR"/>
    <property type="match status" value="1"/>
</dbReference>
<evidence type="ECO:0000313" key="7">
    <source>
        <dbReference type="EMBL" id="SNT01187.1"/>
    </source>
</evidence>
<feature type="domain" description="Response regulatory" evidence="5">
    <location>
        <begin position="9"/>
        <end position="129"/>
    </location>
</feature>
<dbReference type="Proteomes" id="UP000199693">
    <property type="component" value="Unassembled WGS sequence"/>
</dbReference>
<dbReference type="PROSITE" id="PS50043">
    <property type="entry name" value="HTH_LUXR_2"/>
    <property type="match status" value="1"/>
</dbReference>
<dbReference type="PRINTS" id="PR00038">
    <property type="entry name" value="HTHLUXR"/>
</dbReference>
<dbReference type="CDD" id="cd06170">
    <property type="entry name" value="LuxR_C_like"/>
    <property type="match status" value="1"/>
</dbReference>
<dbReference type="Gene3D" id="3.40.50.2300">
    <property type="match status" value="1"/>
</dbReference>
<dbReference type="EMBL" id="FNEC01000022">
    <property type="protein sequence ID" value="SDJ76395.1"/>
    <property type="molecule type" value="Genomic_DNA"/>
</dbReference>
<name>A0A239J5Q5_9PSED</name>
<dbReference type="Pfam" id="PF00196">
    <property type="entry name" value="GerE"/>
    <property type="match status" value="1"/>
</dbReference>
<dbReference type="SUPFAM" id="SSF52172">
    <property type="entry name" value="CheY-like"/>
    <property type="match status" value="1"/>
</dbReference>
<evidence type="ECO:0000313" key="8">
    <source>
        <dbReference type="Proteomes" id="UP000198309"/>
    </source>
</evidence>
<comment type="caution">
    <text evidence="3">Lacks conserved residue(s) required for the propagation of feature annotation.</text>
</comment>
<evidence type="ECO:0000259" key="4">
    <source>
        <dbReference type="PROSITE" id="PS50043"/>
    </source>
</evidence>